<organism evidence="1">
    <name type="scientific">freshwater metagenome</name>
    <dbReference type="NCBI Taxonomy" id="449393"/>
    <lineage>
        <taxon>unclassified sequences</taxon>
        <taxon>metagenomes</taxon>
        <taxon>ecological metagenomes</taxon>
    </lineage>
</organism>
<gene>
    <name evidence="1" type="ORF">UFOPK3417_01200</name>
</gene>
<dbReference type="EMBL" id="CAFBLR010000115">
    <property type="protein sequence ID" value="CAB4879206.1"/>
    <property type="molecule type" value="Genomic_DNA"/>
</dbReference>
<reference evidence="1" key="1">
    <citation type="submission" date="2020-05" db="EMBL/GenBank/DDBJ databases">
        <authorList>
            <person name="Chiriac C."/>
            <person name="Salcher M."/>
            <person name="Ghai R."/>
            <person name="Kavagutti S V."/>
        </authorList>
    </citation>
    <scope>NUCLEOTIDE SEQUENCE</scope>
</reference>
<dbReference type="AlphaFoldDB" id="A0A6J7E8E7"/>
<sequence length="121" mass="13227">MDRDRYVVPLSGHKIVAQTCFRREPDGVEHPVDTIPNGGDVVAHPGEMLGGGDIQLENRRRLRKLAGSALGQAEAPTRPREHHVGALFLRDPCHAEGERCIREDAGDHDVLAVEQTHGTSP</sequence>
<name>A0A6J7E8E7_9ZZZZ</name>
<proteinExistence type="predicted"/>
<protein>
    <submittedName>
        <fullName evidence="1">Unannotated protein</fullName>
    </submittedName>
</protein>
<accession>A0A6J7E8E7</accession>
<evidence type="ECO:0000313" key="1">
    <source>
        <dbReference type="EMBL" id="CAB4879206.1"/>
    </source>
</evidence>